<keyword evidence="1" id="KW-1133">Transmembrane helix</keyword>
<reference evidence="2 3" key="1">
    <citation type="submission" date="2013-02" db="EMBL/GenBank/DDBJ databases">
        <title>The Genome Sequence of Plasmodium falciparum NF54.</title>
        <authorList>
            <consortium name="The Broad Institute Genome Sequencing Platform"/>
            <consortium name="The Broad Institute Genome Sequencing Center for Infectious Disease"/>
            <person name="Neafsey D."/>
            <person name="Cheeseman I."/>
            <person name="Volkman S."/>
            <person name="Adams J."/>
            <person name="Walker B."/>
            <person name="Young S.K."/>
            <person name="Zeng Q."/>
            <person name="Gargeya S."/>
            <person name="Fitzgerald M."/>
            <person name="Haas B."/>
            <person name="Abouelleil A."/>
            <person name="Alvarado L."/>
            <person name="Arachchi H.M."/>
            <person name="Berlin A.M."/>
            <person name="Chapman S.B."/>
            <person name="Dewar J."/>
            <person name="Goldberg J."/>
            <person name="Griggs A."/>
            <person name="Gujja S."/>
            <person name="Hansen M."/>
            <person name="Howarth C."/>
            <person name="Imamovic A."/>
            <person name="Larimer J."/>
            <person name="McCowan C."/>
            <person name="Murphy C."/>
            <person name="Neiman D."/>
            <person name="Pearson M."/>
            <person name="Priest M."/>
            <person name="Roberts A."/>
            <person name="Saif S."/>
            <person name="Shea T."/>
            <person name="Sisk P."/>
            <person name="Sykes S."/>
            <person name="Wortman J."/>
            <person name="Nusbaum C."/>
            <person name="Birren B."/>
        </authorList>
    </citation>
    <scope>NUCLEOTIDE SEQUENCE [LARGE SCALE GENOMIC DNA]</scope>
    <source>
        <strain evidence="2 3">NF54</strain>
    </source>
</reference>
<dbReference type="EMBL" id="KE123773">
    <property type="protein sequence ID" value="EWC89473.1"/>
    <property type="molecule type" value="Genomic_DNA"/>
</dbReference>
<keyword evidence="1" id="KW-0472">Membrane</keyword>
<dbReference type="Proteomes" id="UP000030673">
    <property type="component" value="Unassembled WGS sequence"/>
</dbReference>
<sequence>VQVIHFIIYFTLFSFLLFRFYERSINVHTYLYIKSYLHLCYN</sequence>
<keyword evidence="3" id="KW-1185">Reference proteome</keyword>
<accession>W7JWS7</accession>
<feature type="transmembrane region" description="Helical" evidence="1">
    <location>
        <begin position="6"/>
        <end position="21"/>
    </location>
</feature>
<organism evidence="2 3">
    <name type="scientific">Plasmodium falciparum (isolate NF54)</name>
    <dbReference type="NCBI Taxonomy" id="5843"/>
    <lineage>
        <taxon>Eukaryota</taxon>
        <taxon>Sar</taxon>
        <taxon>Alveolata</taxon>
        <taxon>Apicomplexa</taxon>
        <taxon>Aconoidasida</taxon>
        <taxon>Haemosporida</taxon>
        <taxon>Plasmodiidae</taxon>
        <taxon>Plasmodium</taxon>
        <taxon>Plasmodium (Laverania)</taxon>
    </lineage>
</organism>
<gene>
    <name evidence="2" type="ORF">PFNF54_01685</name>
</gene>
<protein>
    <submittedName>
        <fullName evidence="2">Uncharacterized protein</fullName>
    </submittedName>
</protein>
<keyword evidence="1" id="KW-0812">Transmembrane</keyword>
<feature type="non-terminal residue" evidence="2">
    <location>
        <position position="1"/>
    </location>
</feature>
<evidence type="ECO:0000313" key="2">
    <source>
        <dbReference type="EMBL" id="EWC89473.1"/>
    </source>
</evidence>
<proteinExistence type="predicted"/>
<name>W7JWS7_PLAFO</name>
<evidence type="ECO:0000313" key="3">
    <source>
        <dbReference type="Proteomes" id="UP000030673"/>
    </source>
</evidence>
<dbReference type="AlphaFoldDB" id="W7JWS7"/>
<evidence type="ECO:0000256" key="1">
    <source>
        <dbReference type="SAM" id="Phobius"/>
    </source>
</evidence>